<dbReference type="AlphaFoldDB" id="A0AAV7L151"/>
<gene>
    <name evidence="1" type="ORF">NDU88_005033</name>
</gene>
<keyword evidence="2" id="KW-1185">Reference proteome</keyword>
<organism evidence="1 2">
    <name type="scientific">Pleurodeles waltl</name>
    <name type="common">Iberian ribbed newt</name>
    <dbReference type="NCBI Taxonomy" id="8319"/>
    <lineage>
        <taxon>Eukaryota</taxon>
        <taxon>Metazoa</taxon>
        <taxon>Chordata</taxon>
        <taxon>Craniata</taxon>
        <taxon>Vertebrata</taxon>
        <taxon>Euteleostomi</taxon>
        <taxon>Amphibia</taxon>
        <taxon>Batrachia</taxon>
        <taxon>Caudata</taxon>
        <taxon>Salamandroidea</taxon>
        <taxon>Salamandridae</taxon>
        <taxon>Pleurodelinae</taxon>
        <taxon>Pleurodeles</taxon>
    </lineage>
</organism>
<feature type="non-terminal residue" evidence="1">
    <location>
        <position position="87"/>
    </location>
</feature>
<sequence length="87" mass="9770">RVSDVRALDLLSRIFTPQGVIFHVSRRMKTDSRLISHPDFDKAPKLCVVRCLKAYEQATEDIPPPGKRQLLISIKKPVRAVSSSTIA</sequence>
<feature type="non-terminal residue" evidence="1">
    <location>
        <position position="1"/>
    </location>
</feature>
<name>A0AAV7L151_PLEWA</name>
<reference evidence="1" key="1">
    <citation type="journal article" date="2022" name="bioRxiv">
        <title>Sequencing and chromosome-scale assembly of the giantPleurodeles waltlgenome.</title>
        <authorList>
            <person name="Brown T."/>
            <person name="Elewa A."/>
            <person name="Iarovenko S."/>
            <person name="Subramanian E."/>
            <person name="Araus A.J."/>
            <person name="Petzold A."/>
            <person name="Susuki M."/>
            <person name="Suzuki K.-i.T."/>
            <person name="Hayashi T."/>
            <person name="Toyoda A."/>
            <person name="Oliveira C."/>
            <person name="Osipova E."/>
            <person name="Leigh N.D."/>
            <person name="Simon A."/>
            <person name="Yun M.H."/>
        </authorList>
    </citation>
    <scope>NUCLEOTIDE SEQUENCE</scope>
    <source>
        <strain evidence="1">20211129_DDA</strain>
        <tissue evidence="1">Liver</tissue>
    </source>
</reference>
<evidence type="ECO:0000313" key="2">
    <source>
        <dbReference type="Proteomes" id="UP001066276"/>
    </source>
</evidence>
<dbReference type="EMBL" id="JANPWB010000016">
    <property type="protein sequence ID" value="KAJ1084893.1"/>
    <property type="molecule type" value="Genomic_DNA"/>
</dbReference>
<protein>
    <submittedName>
        <fullName evidence="1">Uncharacterized protein</fullName>
    </submittedName>
</protein>
<accession>A0AAV7L151</accession>
<proteinExistence type="predicted"/>
<evidence type="ECO:0000313" key="1">
    <source>
        <dbReference type="EMBL" id="KAJ1084893.1"/>
    </source>
</evidence>
<dbReference type="Proteomes" id="UP001066276">
    <property type="component" value="Chromosome 12"/>
</dbReference>
<comment type="caution">
    <text evidence="1">The sequence shown here is derived from an EMBL/GenBank/DDBJ whole genome shotgun (WGS) entry which is preliminary data.</text>
</comment>